<proteinExistence type="predicted"/>
<organism evidence="3 4">
    <name type="scientific">Cylindrotheca closterium</name>
    <dbReference type="NCBI Taxonomy" id="2856"/>
    <lineage>
        <taxon>Eukaryota</taxon>
        <taxon>Sar</taxon>
        <taxon>Stramenopiles</taxon>
        <taxon>Ochrophyta</taxon>
        <taxon>Bacillariophyta</taxon>
        <taxon>Bacillariophyceae</taxon>
        <taxon>Bacillariophycidae</taxon>
        <taxon>Bacillariales</taxon>
        <taxon>Bacillariaceae</taxon>
        <taxon>Cylindrotheca</taxon>
    </lineage>
</organism>
<protein>
    <recommendedName>
        <fullName evidence="2">DUF6824 domain-containing protein</fullName>
    </recommendedName>
</protein>
<sequence length="259" mass="29549">MNTIQGPKRRPNYSRIGDRLHGPRKHTLVFELLDYATTNPWFSSLSQEDHHPGVDCIVAPLPGIFSITCKYSDETNTTQCRERTLTGEVAEDDISRPTISPPNLRQYHHLCDEELETKNNKKLQNLEKTKKINRAKMIPGGRHCKLQDNDTVLERGSKNNQHAGSKKLLGMVRSQCQLYEIAPKIEKGRIIQDIMKGFKSSGGRFLIREDKRSNWYEALDKPVHDKLGHMLRDQARARKKTGKDKGPQKASKIPVPATF</sequence>
<evidence type="ECO:0000313" key="3">
    <source>
        <dbReference type="EMBL" id="CAJ1938010.1"/>
    </source>
</evidence>
<evidence type="ECO:0000313" key="4">
    <source>
        <dbReference type="Proteomes" id="UP001295423"/>
    </source>
</evidence>
<feature type="domain" description="DUF6824" evidence="2">
    <location>
        <begin position="150"/>
        <end position="233"/>
    </location>
</feature>
<dbReference type="InterPro" id="IPR049227">
    <property type="entry name" value="DUF6824"/>
</dbReference>
<evidence type="ECO:0000256" key="1">
    <source>
        <dbReference type="SAM" id="MobiDB-lite"/>
    </source>
</evidence>
<comment type="caution">
    <text evidence="3">The sequence shown here is derived from an EMBL/GenBank/DDBJ whole genome shotgun (WGS) entry which is preliminary data.</text>
</comment>
<dbReference type="AlphaFoldDB" id="A0AAD2FG05"/>
<feature type="region of interest" description="Disordered" evidence="1">
    <location>
        <begin position="232"/>
        <end position="259"/>
    </location>
</feature>
<keyword evidence="4" id="KW-1185">Reference proteome</keyword>
<gene>
    <name evidence="3" type="ORF">CYCCA115_LOCUS5929</name>
</gene>
<dbReference type="EMBL" id="CAKOGP040000668">
    <property type="protein sequence ID" value="CAJ1938010.1"/>
    <property type="molecule type" value="Genomic_DNA"/>
</dbReference>
<name>A0AAD2FG05_9STRA</name>
<dbReference type="Pfam" id="PF20710">
    <property type="entry name" value="DUF6824"/>
    <property type="match status" value="1"/>
</dbReference>
<accession>A0AAD2FG05</accession>
<reference evidence="3" key="1">
    <citation type="submission" date="2023-08" db="EMBL/GenBank/DDBJ databases">
        <authorList>
            <person name="Audoor S."/>
            <person name="Bilcke G."/>
        </authorList>
    </citation>
    <scope>NUCLEOTIDE SEQUENCE</scope>
</reference>
<evidence type="ECO:0000259" key="2">
    <source>
        <dbReference type="Pfam" id="PF20710"/>
    </source>
</evidence>
<dbReference type="Proteomes" id="UP001295423">
    <property type="component" value="Unassembled WGS sequence"/>
</dbReference>